<dbReference type="EMBL" id="AJYA01000040">
    <property type="protein sequence ID" value="EIM74579.1"/>
    <property type="molecule type" value="Genomic_DNA"/>
</dbReference>
<evidence type="ECO:0000313" key="2">
    <source>
        <dbReference type="EMBL" id="EIM74579.1"/>
    </source>
</evidence>
<accession>I5BYC7</accession>
<keyword evidence="3" id="KW-1185">Reference proteome</keyword>
<feature type="non-terminal residue" evidence="2">
    <location>
        <position position="1"/>
    </location>
</feature>
<gene>
    <name evidence="2" type="ORF">A3SI_15378</name>
</gene>
<feature type="transmembrane region" description="Helical" evidence="1">
    <location>
        <begin position="41"/>
        <end position="58"/>
    </location>
</feature>
<proteinExistence type="predicted"/>
<keyword evidence="1" id="KW-0472">Membrane</keyword>
<dbReference type="Proteomes" id="UP000005551">
    <property type="component" value="Unassembled WGS sequence"/>
</dbReference>
<reference evidence="2 3" key="1">
    <citation type="submission" date="2012-05" db="EMBL/GenBank/DDBJ databases">
        <title>Genome sequence of Nitritalea halalkaliphila LW7.</title>
        <authorList>
            <person name="Jangir P.K."/>
            <person name="Singh A."/>
            <person name="Shivaji S."/>
            <person name="Sharma R."/>
        </authorList>
    </citation>
    <scope>NUCLEOTIDE SEQUENCE [LARGE SCALE GENOMIC DNA]</scope>
    <source>
        <strain evidence="2 3">LW7</strain>
    </source>
</reference>
<evidence type="ECO:0000313" key="3">
    <source>
        <dbReference type="Proteomes" id="UP000005551"/>
    </source>
</evidence>
<organism evidence="2 3">
    <name type="scientific">Nitritalea halalkaliphila LW7</name>
    <dbReference type="NCBI Taxonomy" id="1189621"/>
    <lineage>
        <taxon>Bacteria</taxon>
        <taxon>Pseudomonadati</taxon>
        <taxon>Bacteroidota</taxon>
        <taxon>Cytophagia</taxon>
        <taxon>Cytophagales</taxon>
        <taxon>Cyclobacteriaceae</taxon>
        <taxon>Nitritalea</taxon>
    </lineage>
</organism>
<keyword evidence="1" id="KW-0812">Transmembrane</keyword>
<sequence length="62" mass="7301">WLMLAIASLFLVWLYGLFFKRFWVFFFGLKRVERLGLGWRRVFLGLFFWGFLCGGGILCGDG</sequence>
<dbReference type="AlphaFoldDB" id="I5BYC7"/>
<protein>
    <submittedName>
        <fullName evidence="2">Uncharacterized protein</fullName>
    </submittedName>
</protein>
<dbReference type="RefSeq" id="WP_009056422.1">
    <property type="nucleotide sequence ID" value="NZ_AJYA01000040.1"/>
</dbReference>
<feature type="transmembrane region" description="Helical" evidence="1">
    <location>
        <begin position="6"/>
        <end position="29"/>
    </location>
</feature>
<evidence type="ECO:0000256" key="1">
    <source>
        <dbReference type="SAM" id="Phobius"/>
    </source>
</evidence>
<comment type="caution">
    <text evidence="2">The sequence shown here is derived from an EMBL/GenBank/DDBJ whole genome shotgun (WGS) entry which is preliminary data.</text>
</comment>
<keyword evidence="1" id="KW-1133">Transmembrane helix</keyword>
<name>I5BYC7_9BACT</name>